<gene>
    <name evidence="4" type="ordered locus">OCA5_c18650</name>
</gene>
<accession>B6JEL4</accession>
<dbReference type="STRING" id="504832.OCA5_c18650"/>
<dbReference type="AlphaFoldDB" id="B6JEL4"/>
<feature type="domain" description="Phage capsid-like C-terminal" evidence="3">
    <location>
        <begin position="103"/>
        <end position="378"/>
    </location>
</feature>
<comment type="subcellular location">
    <subcellularLocation>
        <location evidence="1">Virion</location>
    </subcellularLocation>
</comment>
<dbReference type="NCBIfam" id="TIGR01554">
    <property type="entry name" value="major_cap_HK97"/>
    <property type="match status" value="1"/>
</dbReference>
<keyword evidence="5" id="KW-1185">Reference proteome</keyword>
<evidence type="ECO:0000256" key="1">
    <source>
        <dbReference type="ARBA" id="ARBA00004328"/>
    </source>
</evidence>
<dbReference type="KEGG" id="oca:OCAR_6165"/>
<dbReference type="Proteomes" id="UP000007730">
    <property type="component" value="Chromosome"/>
</dbReference>
<dbReference type="Gene3D" id="3.30.2400.10">
    <property type="entry name" value="Major capsid protein gp5"/>
    <property type="match status" value="1"/>
</dbReference>
<evidence type="ECO:0000313" key="5">
    <source>
        <dbReference type="Proteomes" id="UP000007730"/>
    </source>
</evidence>
<dbReference type="SUPFAM" id="SSF56563">
    <property type="entry name" value="Major capsid protein gp5"/>
    <property type="match status" value="1"/>
</dbReference>
<dbReference type="Pfam" id="PF05065">
    <property type="entry name" value="Phage_capsid"/>
    <property type="match status" value="1"/>
</dbReference>
<dbReference type="OrthoDB" id="9786516at2"/>
<sequence length="382" mass="41116">MTFHFLETKSAADVDEGDPSIVEVKSALTALTEDVKKATAPVADITKRLDEIETKINRPAIHTEKKDEISDERKAFTGYLRRGKETLQPDEIKTLRVADDTSGGYLAPAEFSAEVVKGIVEMSPIRQAARVGSTSSGEVLLPKRTGRPTGSWVGETETRTGTESSYGQIEVPIHEMACYVDVSQRLLEDAAVNVESEVASDLSEEFGRLEGSGFSQGDGVKKPVGIMTAAGVAYTATGNASTLGSAPADTLIDAFYSLPAYYRNRGVWLMNSKTIAAVRKLKDGSTGAYLWQPGLAQGDPATILGRPLIEDPTMDDIGSAAEPILFGSVSDAYRIYDRLNLSIMRDPYSQATSGVVRFHARRRTGGALVLAEALRKIKCATS</sequence>
<name>B6JEL4_AFIC5</name>
<evidence type="ECO:0000259" key="3">
    <source>
        <dbReference type="Pfam" id="PF05065"/>
    </source>
</evidence>
<dbReference type="InterPro" id="IPR024455">
    <property type="entry name" value="Phage_capsid"/>
</dbReference>
<evidence type="ECO:0000256" key="2">
    <source>
        <dbReference type="SAM" id="MobiDB-lite"/>
    </source>
</evidence>
<dbReference type="Gene3D" id="3.30.2320.10">
    <property type="entry name" value="hypothetical protein PF0899 domain"/>
    <property type="match status" value="1"/>
</dbReference>
<reference evidence="4 5" key="1">
    <citation type="journal article" date="2011" name="J. Bacteriol.">
        <title>Complete genome sequences of the chemolithoautotrophic Oligotropha carboxidovorans strains OM4 and OM5.</title>
        <authorList>
            <person name="Volland S."/>
            <person name="Rachinger M."/>
            <person name="Strittmatter A."/>
            <person name="Daniel R."/>
            <person name="Gottschalk G."/>
            <person name="Meyer O."/>
        </authorList>
    </citation>
    <scope>NUCLEOTIDE SEQUENCE [LARGE SCALE GENOMIC DNA]</scope>
    <source>
        <strain evidence="5">ATCC 49405 / DSM 1227 / KCTC 32145 / OM5</strain>
    </source>
</reference>
<dbReference type="EMBL" id="CP002826">
    <property type="protein sequence ID" value="AEI06578.1"/>
    <property type="molecule type" value="Genomic_DNA"/>
</dbReference>
<feature type="region of interest" description="Disordered" evidence="2">
    <location>
        <begin position="136"/>
        <end position="165"/>
    </location>
</feature>
<evidence type="ECO:0000313" key="4">
    <source>
        <dbReference type="EMBL" id="AEI06578.1"/>
    </source>
</evidence>
<organism evidence="4 5">
    <name type="scientific">Afipia carboxidovorans (strain ATCC 49405 / DSM 1227 / KCTC 32145 / OM5)</name>
    <name type="common">Oligotropha carboxidovorans</name>
    <dbReference type="NCBI Taxonomy" id="504832"/>
    <lineage>
        <taxon>Bacteria</taxon>
        <taxon>Pseudomonadati</taxon>
        <taxon>Pseudomonadota</taxon>
        <taxon>Alphaproteobacteria</taxon>
        <taxon>Hyphomicrobiales</taxon>
        <taxon>Nitrobacteraceae</taxon>
        <taxon>Afipia</taxon>
    </lineage>
</organism>
<dbReference type="InterPro" id="IPR054612">
    <property type="entry name" value="Phage_capsid-like_C"/>
</dbReference>
<dbReference type="HOGENOM" id="CLU_041417_0_0_5"/>
<protein>
    <submittedName>
        <fullName evidence="4">Phage major capsid protein</fullName>
    </submittedName>
</protein>
<dbReference type="eggNOG" id="COG4653">
    <property type="taxonomic scope" value="Bacteria"/>
</dbReference>
<proteinExistence type="predicted"/>
<dbReference type="KEGG" id="ocg:OCA5_c18650"/>
<dbReference type="RefSeq" id="WP_012563306.1">
    <property type="nucleotide sequence ID" value="NC_015684.1"/>
</dbReference>